<reference evidence="11 12" key="1">
    <citation type="journal article" date="2010" name="Nature">
        <title>The Ectocarpus genome and the independent evolution of multicellularity in brown algae.</title>
        <authorList>
            <person name="Cock J.M."/>
            <person name="Sterck L."/>
            <person name="Rouze P."/>
            <person name="Scornet D."/>
            <person name="Allen A.E."/>
            <person name="Amoutzias G."/>
            <person name="Anthouard V."/>
            <person name="Artiguenave F."/>
            <person name="Aury J.M."/>
            <person name="Badger J.H."/>
            <person name="Beszteri B."/>
            <person name="Billiau K."/>
            <person name="Bonnet E."/>
            <person name="Bothwell J.H."/>
            <person name="Bowler C."/>
            <person name="Boyen C."/>
            <person name="Brownlee C."/>
            <person name="Carrano C.J."/>
            <person name="Charrier B."/>
            <person name="Cho G.Y."/>
            <person name="Coelho S.M."/>
            <person name="Collen J."/>
            <person name="Corre E."/>
            <person name="Da Silva C."/>
            <person name="Delage L."/>
            <person name="Delaroque N."/>
            <person name="Dittami S.M."/>
            <person name="Doulbeau S."/>
            <person name="Elias M."/>
            <person name="Farnham G."/>
            <person name="Gachon C.M."/>
            <person name="Gschloessl B."/>
            <person name="Heesch S."/>
            <person name="Jabbari K."/>
            <person name="Jubin C."/>
            <person name="Kawai H."/>
            <person name="Kimura K."/>
            <person name="Kloareg B."/>
            <person name="Kupper F.C."/>
            <person name="Lang D."/>
            <person name="Le Bail A."/>
            <person name="Leblanc C."/>
            <person name="Lerouge P."/>
            <person name="Lohr M."/>
            <person name="Lopez P.J."/>
            <person name="Martens C."/>
            <person name="Maumus F."/>
            <person name="Michel G."/>
            <person name="Miranda-Saavedra D."/>
            <person name="Morales J."/>
            <person name="Moreau H."/>
            <person name="Motomura T."/>
            <person name="Nagasato C."/>
            <person name="Napoli C.A."/>
            <person name="Nelson D.R."/>
            <person name="Nyvall-Collen P."/>
            <person name="Peters A.F."/>
            <person name="Pommier C."/>
            <person name="Potin P."/>
            <person name="Poulain J."/>
            <person name="Quesneville H."/>
            <person name="Read B."/>
            <person name="Rensing S.A."/>
            <person name="Ritter A."/>
            <person name="Rousvoal S."/>
            <person name="Samanta M."/>
            <person name="Samson G."/>
            <person name="Schroeder D.C."/>
            <person name="Segurens B."/>
            <person name="Strittmatter M."/>
            <person name="Tonon T."/>
            <person name="Tregear J.W."/>
            <person name="Valentin K."/>
            <person name="von Dassow P."/>
            <person name="Yamagishi T."/>
            <person name="Van de Peer Y."/>
            <person name="Wincker P."/>
        </authorList>
    </citation>
    <scope>NUCLEOTIDE SEQUENCE [LARGE SCALE GENOMIC DNA]</scope>
    <source>
        <strain evidence="12">Ec32 / CCAP1310/4</strain>
    </source>
</reference>
<dbReference type="GO" id="GO:0005730">
    <property type="term" value="C:nucleolus"/>
    <property type="evidence" value="ECO:0007669"/>
    <property type="project" value="TreeGrafter"/>
</dbReference>
<evidence type="ECO:0000259" key="10">
    <source>
        <dbReference type="Pfam" id="PF08790"/>
    </source>
</evidence>
<keyword evidence="12" id="KW-1185">Reference proteome</keyword>
<dbReference type="EMBL" id="FN648674">
    <property type="protein sequence ID" value="CBJ48766.1"/>
    <property type="molecule type" value="Genomic_DNA"/>
</dbReference>
<dbReference type="Gene3D" id="1.10.10.2100">
    <property type="match status" value="1"/>
</dbReference>
<dbReference type="FunFam" id="3.30.1490.490:FF:000001">
    <property type="entry name" value="cell growth-regulating nucleolar protein-like"/>
    <property type="match status" value="1"/>
</dbReference>
<dbReference type="Pfam" id="PF08790">
    <property type="entry name" value="zf-LYAR"/>
    <property type="match status" value="1"/>
</dbReference>
<keyword evidence="5" id="KW-0862">Zinc</keyword>
<feature type="region of interest" description="Disordered" evidence="9">
    <location>
        <begin position="356"/>
        <end position="375"/>
    </location>
</feature>
<dbReference type="InterPro" id="IPR014898">
    <property type="entry name" value="Znf_C2H2_LYAR"/>
</dbReference>
<keyword evidence="7" id="KW-0539">Nucleus</keyword>
<dbReference type="OrthoDB" id="21474at2759"/>
<evidence type="ECO:0000256" key="7">
    <source>
        <dbReference type="ARBA" id="ARBA00023242"/>
    </source>
</evidence>
<dbReference type="GO" id="GO:0000122">
    <property type="term" value="P:negative regulation of transcription by RNA polymerase II"/>
    <property type="evidence" value="ECO:0007669"/>
    <property type="project" value="TreeGrafter"/>
</dbReference>
<dbReference type="InterPro" id="IPR036236">
    <property type="entry name" value="Znf_C2H2_sf"/>
</dbReference>
<feature type="compositionally biased region" description="Basic residues" evidence="9">
    <location>
        <begin position="248"/>
        <end position="259"/>
    </location>
</feature>
<proteinExistence type="predicted"/>
<sequence length="405" mass="43437">MMMRGERRTEILRVGAVCCPSAKASSSSLLPQWASLWPLPLPRLLILPPPLLRAELLADEMVYFVCESCNETLKKAQVDRHLYSCKSCWGVTCVDCNFTFEGDSFRAHTSCVSEDQKYQGALFKAPKAKQKNRGVNEIWADSVLLAASNASSGVAPKPLCAHLVRMGDLGNVPRQEKKFKNFVKNSLRVFDETSVSKLWAYVDGVKNDLTAKEKEATATPAAAAVAQVTAVAEEPKEKTAATTEPARKSSKKEKKSKKRTREEAADTGNGGTADGSDNGSGGGEKRPRGKQSEEEKQPQEATTGEEAEGARNGGGVDAATRKALAKAAIGAVKKAQGKRIAVKELVKQAAAAVLVARGTEGSSSGSSKEHQPDDQTLRRALKQRLKTGGLRHVTVEGKVAVYSKG</sequence>
<feature type="compositionally biased region" description="Basic and acidic residues" evidence="9">
    <location>
        <begin position="283"/>
        <end position="298"/>
    </location>
</feature>
<dbReference type="InterPro" id="IPR039999">
    <property type="entry name" value="LYAR"/>
</dbReference>
<feature type="domain" description="Zinc finger C2H2 LYAR-type" evidence="10">
    <location>
        <begin position="91"/>
        <end position="118"/>
    </location>
</feature>
<dbReference type="Proteomes" id="UP000002630">
    <property type="component" value="Linkage Group LG19"/>
</dbReference>
<evidence type="ECO:0000256" key="6">
    <source>
        <dbReference type="ARBA" id="ARBA00023054"/>
    </source>
</evidence>
<dbReference type="GO" id="GO:0006364">
    <property type="term" value="P:rRNA processing"/>
    <property type="evidence" value="ECO:0007669"/>
    <property type="project" value="TreeGrafter"/>
</dbReference>
<evidence type="ECO:0000256" key="4">
    <source>
        <dbReference type="ARBA" id="ARBA00022771"/>
    </source>
</evidence>
<feature type="compositionally biased region" description="Low complexity" evidence="9">
    <location>
        <begin position="356"/>
        <end position="366"/>
    </location>
</feature>
<dbReference type="PANTHER" id="PTHR13100">
    <property type="entry name" value="CELL GROWTH-REGULATING NUCLEOLAR PROTEIN LYAR"/>
    <property type="match status" value="1"/>
</dbReference>
<accession>D7G289</accession>
<dbReference type="PANTHER" id="PTHR13100:SF10">
    <property type="entry name" value="CELL GROWTH-REGULATING NUCLEOLAR PROTEIN"/>
    <property type="match status" value="1"/>
</dbReference>
<feature type="region of interest" description="Disordered" evidence="9">
    <location>
        <begin position="231"/>
        <end position="317"/>
    </location>
</feature>
<evidence type="ECO:0000313" key="12">
    <source>
        <dbReference type="Proteomes" id="UP000002630"/>
    </source>
</evidence>
<dbReference type="eggNOG" id="KOG2186">
    <property type="taxonomic scope" value="Eukaryota"/>
</dbReference>
<dbReference type="GO" id="GO:0008270">
    <property type="term" value="F:zinc ion binding"/>
    <property type="evidence" value="ECO:0007669"/>
    <property type="project" value="UniProtKB-KW"/>
</dbReference>
<keyword evidence="6" id="KW-0175">Coiled coil</keyword>
<dbReference type="PROSITE" id="PS51804">
    <property type="entry name" value="ZF_C2HC_LYAR"/>
    <property type="match status" value="1"/>
</dbReference>
<dbReference type="GO" id="GO:0003677">
    <property type="term" value="F:DNA binding"/>
    <property type="evidence" value="ECO:0007669"/>
    <property type="project" value="InterPro"/>
</dbReference>
<dbReference type="Gene3D" id="3.30.1490.490">
    <property type="match status" value="1"/>
</dbReference>
<organism evidence="11 12">
    <name type="scientific">Ectocarpus siliculosus</name>
    <name type="common">Brown alga</name>
    <name type="synonym">Conferva siliculosa</name>
    <dbReference type="NCBI Taxonomy" id="2880"/>
    <lineage>
        <taxon>Eukaryota</taxon>
        <taxon>Sar</taxon>
        <taxon>Stramenopiles</taxon>
        <taxon>Ochrophyta</taxon>
        <taxon>PX clade</taxon>
        <taxon>Phaeophyceae</taxon>
        <taxon>Ectocarpales</taxon>
        <taxon>Ectocarpaceae</taxon>
        <taxon>Ectocarpus</taxon>
    </lineage>
</organism>
<name>D7G289_ECTSI</name>
<feature type="compositionally biased region" description="Gly residues" evidence="9">
    <location>
        <begin position="268"/>
        <end position="282"/>
    </location>
</feature>
<dbReference type="InParanoid" id="D7G289"/>
<dbReference type="AlphaFoldDB" id="D7G289"/>
<keyword evidence="2" id="KW-0479">Metal-binding</keyword>
<protein>
    <recommendedName>
        <fullName evidence="10">Zinc finger C2H2 LYAR-type domain-containing protein</fullName>
    </recommendedName>
</protein>
<gene>
    <name evidence="11" type="ORF">Esi_0047_0064</name>
</gene>
<evidence type="ECO:0000256" key="1">
    <source>
        <dbReference type="ARBA" id="ARBA00004123"/>
    </source>
</evidence>
<evidence type="ECO:0000313" key="11">
    <source>
        <dbReference type="EMBL" id="CBJ48766.1"/>
    </source>
</evidence>
<evidence type="ECO:0000256" key="8">
    <source>
        <dbReference type="PROSITE-ProRule" id="PRU01145"/>
    </source>
</evidence>
<evidence type="ECO:0000256" key="9">
    <source>
        <dbReference type="SAM" id="MobiDB-lite"/>
    </source>
</evidence>
<dbReference type="STRING" id="2880.D7G289"/>
<keyword evidence="3" id="KW-0677">Repeat</keyword>
<evidence type="ECO:0000256" key="5">
    <source>
        <dbReference type="ARBA" id="ARBA00022833"/>
    </source>
</evidence>
<evidence type="ECO:0000256" key="3">
    <source>
        <dbReference type="ARBA" id="ARBA00022737"/>
    </source>
</evidence>
<dbReference type="FunFam" id="1.10.10.2100:FF:000002">
    <property type="entry name" value="cell growth-regulating nucleolar protein-like"/>
    <property type="match status" value="1"/>
</dbReference>
<evidence type="ECO:0000256" key="2">
    <source>
        <dbReference type="ARBA" id="ARBA00022723"/>
    </source>
</evidence>
<dbReference type="OMA" id="VCESCNE"/>
<keyword evidence="4 8" id="KW-0863">Zinc-finger</keyword>
<comment type="subcellular location">
    <subcellularLocation>
        <location evidence="1">Nucleus</location>
    </subcellularLocation>
</comment>
<dbReference type="SUPFAM" id="SSF57667">
    <property type="entry name" value="beta-beta-alpha zinc fingers"/>
    <property type="match status" value="2"/>
</dbReference>
<dbReference type="EMBL" id="FN649744">
    <property type="protein sequence ID" value="CBJ48766.1"/>
    <property type="molecule type" value="Genomic_DNA"/>
</dbReference>